<dbReference type="SUPFAM" id="SSF52440">
    <property type="entry name" value="PreATP-grasp domain"/>
    <property type="match status" value="1"/>
</dbReference>
<evidence type="ECO:0000313" key="1">
    <source>
        <dbReference type="EMBL" id="KNZ55858.1"/>
    </source>
</evidence>
<keyword evidence="2" id="KW-1185">Reference proteome</keyword>
<dbReference type="AlphaFoldDB" id="A0A0L6V528"/>
<protein>
    <submittedName>
        <fullName evidence="1">Uncharacterized protein</fullName>
    </submittedName>
</protein>
<name>A0A0L6V528_9BASI</name>
<organism evidence="1 2">
    <name type="scientific">Puccinia sorghi</name>
    <dbReference type="NCBI Taxonomy" id="27349"/>
    <lineage>
        <taxon>Eukaryota</taxon>
        <taxon>Fungi</taxon>
        <taxon>Dikarya</taxon>
        <taxon>Basidiomycota</taxon>
        <taxon>Pucciniomycotina</taxon>
        <taxon>Pucciniomycetes</taxon>
        <taxon>Pucciniales</taxon>
        <taxon>Pucciniaceae</taxon>
        <taxon>Puccinia</taxon>
    </lineage>
</organism>
<reference evidence="1 2" key="1">
    <citation type="submission" date="2015-08" db="EMBL/GenBank/DDBJ databases">
        <title>Next Generation Sequencing and Analysis of the Genome of Puccinia sorghi L Schw, the Causal Agent of Maize Common Rust.</title>
        <authorList>
            <person name="Rochi L."/>
            <person name="Burguener G."/>
            <person name="Darino M."/>
            <person name="Turjanski A."/>
            <person name="Kreff E."/>
            <person name="Dieguez M.J."/>
            <person name="Sacco F."/>
        </authorList>
    </citation>
    <scope>NUCLEOTIDE SEQUENCE [LARGE SCALE GENOMIC DNA]</scope>
    <source>
        <strain evidence="1 2">RO10H11247</strain>
    </source>
</reference>
<comment type="caution">
    <text evidence="1">The sequence shown here is derived from an EMBL/GenBank/DDBJ whole genome shotgun (WGS) entry which is preliminary data.</text>
</comment>
<gene>
    <name evidence="1" type="ORF">VP01_2561g4</name>
</gene>
<dbReference type="STRING" id="27349.A0A0L6V528"/>
<dbReference type="VEuPathDB" id="FungiDB:VP01_2561g4"/>
<accession>A0A0L6V528</accession>
<evidence type="ECO:0000313" key="2">
    <source>
        <dbReference type="Proteomes" id="UP000037035"/>
    </source>
</evidence>
<dbReference type="Proteomes" id="UP000037035">
    <property type="component" value="Unassembled WGS sequence"/>
</dbReference>
<dbReference type="EMBL" id="LAVV01007459">
    <property type="protein sequence ID" value="KNZ55858.1"/>
    <property type="molecule type" value="Genomic_DNA"/>
</dbReference>
<dbReference type="Gene3D" id="3.40.50.20">
    <property type="match status" value="1"/>
</dbReference>
<sequence length="65" mass="7023">MVPTSNKTIQRSNKSLILLANNGIAAVNEICSVGKWLYGNSGRARAIKFVITALPKDLKISADNH</sequence>
<proteinExistence type="predicted"/>
<dbReference type="InterPro" id="IPR016185">
    <property type="entry name" value="PreATP-grasp_dom_sf"/>
</dbReference>